<proteinExistence type="predicted"/>
<keyword evidence="1" id="KW-0472">Membrane</keyword>
<reference evidence="4" key="1">
    <citation type="submission" date="2022-11" db="UniProtKB">
        <authorList>
            <consortium name="WormBaseParasite"/>
        </authorList>
    </citation>
    <scope>IDENTIFICATION</scope>
</reference>
<feature type="chain" id="PRO_5036718958" evidence="2">
    <location>
        <begin position="22"/>
        <end position="228"/>
    </location>
</feature>
<accession>A0A914Y3Q2</accession>
<evidence type="ECO:0000313" key="3">
    <source>
        <dbReference type="Proteomes" id="UP000887577"/>
    </source>
</evidence>
<feature type="signal peptide" evidence="2">
    <location>
        <begin position="1"/>
        <end position="21"/>
    </location>
</feature>
<keyword evidence="3" id="KW-1185">Reference proteome</keyword>
<sequence length="228" mass="25070">MSSFYSSTFIVLLCFIGTVNSAPLSKEFSSSADNDIISDSDGKYAIQFGNDVKLISRGPVELILTYNTLVVDVDIKSCIGKVLFCYDSSKTSNDAREPCGSFDGFCGFQLIGTEDKIQFTKNEFLKDDLEDCTPIEMKYPSTKYCGVGPVRSCNPKIDQDGRTKIEIVNSECPVTIKNAKIYVPPTSTSSTTSSLDSDSASNAGLQWYYWILIVFGVLLIVFCGVCIW</sequence>
<name>A0A914Y3Q2_9BILA</name>
<keyword evidence="2" id="KW-0732">Signal</keyword>
<evidence type="ECO:0000256" key="1">
    <source>
        <dbReference type="SAM" id="Phobius"/>
    </source>
</evidence>
<dbReference type="AlphaFoldDB" id="A0A914Y3Q2"/>
<evidence type="ECO:0000256" key="2">
    <source>
        <dbReference type="SAM" id="SignalP"/>
    </source>
</evidence>
<protein>
    <submittedName>
        <fullName evidence="4">Uncharacterized protein</fullName>
    </submittedName>
</protein>
<keyword evidence="1" id="KW-0812">Transmembrane</keyword>
<dbReference type="WBParaSite" id="PSU_v2.g1407.t1">
    <property type="protein sequence ID" value="PSU_v2.g1407.t1"/>
    <property type="gene ID" value="PSU_v2.g1407"/>
</dbReference>
<keyword evidence="1" id="KW-1133">Transmembrane helix</keyword>
<dbReference type="Proteomes" id="UP000887577">
    <property type="component" value="Unplaced"/>
</dbReference>
<feature type="transmembrane region" description="Helical" evidence="1">
    <location>
        <begin position="207"/>
        <end position="227"/>
    </location>
</feature>
<evidence type="ECO:0000313" key="4">
    <source>
        <dbReference type="WBParaSite" id="PSU_v2.g1407.t1"/>
    </source>
</evidence>
<organism evidence="3 4">
    <name type="scientific">Panagrolaimus superbus</name>
    <dbReference type="NCBI Taxonomy" id="310955"/>
    <lineage>
        <taxon>Eukaryota</taxon>
        <taxon>Metazoa</taxon>
        <taxon>Ecdysozoa</taxon>
        <taxon>Nematoda</taxon>
        <taxon>Chromadorea</taxon>
        <taxon>Rhabditida</taxon>
        <taxon>Tylenchina</taxon>
        <taxon>Panagrolaimomorpha</taxon>
        <taxon>Panagrolaimoidea</taxon>
        <taxon>Panagrolaimidae</taxon>
        <taxon>Panagrolaimus</taxon>
    </lineage>
</organism>